<proteinExistence type="predicted"/>
<protein>
    <submittedName>
        <fullName evidence="1">Uncharacterized protein</fullName>
    </submittedName>
</protein>
<dbReference type="EMBL" id="AP021876">
    <property type="protein sequence ID" value="BBO82561.1"/>
    <property type="molecule type" value="Genomic_DNA"/>
</dbReference>
<sequence length="116" mass="13158">MPYVNRLNYIGQSQVGSLYSYDVAFEFPQPGAAKEPENLRKFDQLSQEVKELALTKKLTSLVDIVKDMNQVLNAGDPDYYRIPENREMIAQLLLLYENAGGWRPKNGWITTISACG</sequence>
<dbReference type="AlphaFoldDB" id="A0A5K7ZN41"/>
<evidence type="ECO:0000313" key="1">
    <source>
        <dbReference type="EMBL" id="BBO82561.1"/>
    </source>
</evidence>
<dbReference type="KEGG" id="dov:DSCO28_31270"/>
<dbReference type="Proteomes" id="UP000425960">
    <property type="component" value="Chromosome"/>
</dbReference>
<accession>A0A5K7ZN41</accession>
<name>A0A5K7ZN41_9BACT</name>
<organism evidence="1 2">
    <name type="scientific">Desulfosarcina ovata subsp. sediminis</name>
    <dbReference type="NCBI Taxonomy" id="885957"/>
    <lineage>
        <taxon>Bacteria</taxon>
        <taxon>Pseudomonadati</taxon>
        <taxon>Thermodesulfobacteriota</taxon>
        <taxon>Desulfobacteria</taxon>
        <taxon>Desulfobacterales</taxon>
        <taxon>Desulfosarcinaceae</taxon>
        <taxon>Desulfosarcina</taxon>
    </lineage>
</organism>
<reference evidence="1 2" key="1">
    <citation type="submission" date="2019-11" db="EMBL/GenBank/DDBJ databases">
        <title>Comparative genomics of hydrocarbon-degrading Desulfosarcina strains.</title>
        <authorList>
            <person name="Watanabe M."/>
            <person name="Kojima H."/>
            <person name="Fukui M."/>
        </authorList>
    </citation>
    <scope>NUCLEOTIDE SEQUENCE [LARGE SCALE GENOMIC DNA]</scope>
    <source>
        <strain evidence="1 2">28bB2T</strain>
    </source>
</reference>
<evidence type="ECO:0000313" key="2">
    <source>
        <dbReference type="Proteomes" id="UP000425960"/>
    </source>
</evidence>
<gene>
    <name evidence="1" type="ORF">DSCO28_31270</name>
</gene>